<evidence type="ECO:0000256" key="5">
    <source>
        <dbReference type="ARBA" id="ARBA00022605"/>
    </source>
</evidence>
<comment type="caution">
    <text evidence="17">The sequence shown here is derived from an EMBL/GenBank/DDBJ whole genome shotgun (WGS) entry which is preliminary data.</text>
</comment>
<evidence type="ECO:0000256" key="9">
    <source>
        <dbReference type="ARBA" id="ARBA00023052"/>
    </source>
</evidence>
<dbReference type="RefSeq" id="WP_343761577.1">
    <property type="nucleotide sequence ID" value="NZ_BAAACG010000010.1"/>
</dbReference>
<keyword evidence="13" id="KW-0175">Coiled coil</keyword>
<comment type="similarity">
    <text evidence="3 12">Belongs to the TPP enzyme family.</text>
</comment>
<evidence type="ECO:0000256" key="8">
    <source>
        <dbReference type="ARBA" id="ARBA00022842"/>
    </source>
</evidence>
<keyword evidence="9 12" id="KW-0786">Thiamine pyrophosphate</keyword>
<comment type="cofactor">
    <cofactor evidence="12">
        <name>Mg(2+)</name>
        <dbReference type="ChEBI" id="CHEBI:18420"/>
    </cofactor>
    <text evidence="12">Binds 1 Mg(2+) ion per subunit.</text>
</comment>
<dbReference type="InterPro" id="IPR029035">
    <property type="entry name" value="DHS-like_NAD/FAD-binding_dom"/>
</dbReference>
<keyword evidence="7 12" id="KW-0479">Metal-binding</keyword>
<evidence type="ECO:0000256" key="12">
    <source>
        <dbReference type="RuleBase" id="RU003591"/>
    </source>
</evidence>
<dbReference type="PANTHER" id="PTHR18968:SF13">
    <property type="entry name" value="ACETOLACTATE SYNTHASE CATALYTIC SUBUNIT, MITOCHONDRIAL"/>
    <property type="match status" value="1"/>
</dbReference>
<accession>A0ABN1JJ64</accession>
<proteinExistence type="inferred from homology"/>
<dbReference type="EC" id="2.2.1.6" evidence="4 12"/>
<protein>
    <recommendedName>
        <fullName evidence="4 12">Acetolactate synthase</fullName>
        <ecNumber evidence="4 12">2.2.1.6</ecNumber>
    </recommendedName>
</protein>
<comment type="pathway">
    <text evidence="2 12">Amino-acid biosynthesis; L-valine biosynthesis; L-valine from pyruvate: step 1/4.</text>
</comment>
<sequence>MNGAQVLLESLEKQGVDTIFGYPGGAVLPLYDALYNKGDKFNHIRAAHEQGGVHAADGYARSTGKVGVFFATSGPGATNTVTGIATAYMDSIPLVVITGQVVSSGLGKDAFQEVDITGITFSITKHNYLVRKVEDIPNIIEEAFHIAKSGRPGPVLIDVPKDIFMKEFENFSNSNDKKTLENNEESLDYSKIDKIVELISKSEKPLIHAGGGVNIANSSEELLNLAVKSDAPVVNTMMGLGSIPRKHPLSLGMLGMHGFKKNNLAVSNCDLLIAIGSRFSDRVIGAPKTFANKAKVVHIDIDSSEINKNIQCDVSLLGNLKYILKEITSKLEQKKNEKWKEEINSWKADYKVESLDFHPKNIINVLQNRLGDETIVATDVGQHQMWTAQYWNFKNPNTFLTSGGLGTMGYGLGAAIGAKIGKKEKPVLLITGDGSFRMNCNELFTVRNYNIPLTIVLFNNHTLGMVRQWQSIFFNKNYSESDIKDGFDYTNLAKTYGIEGYSADSMESLKTILNNVEFNKKPIFIECKIDIDENVYPIVPPGQSIDKVILKS</sequence>
<dbReference type="Gene3D" id="3.40.50.970">
    <property type="match status" value="2"/>
</dbReference>
<gene>
    <name evidence="17" type="primary">ilvB_2</name>
    <name evidence="17" type="ORF">GCM10008906_21510</name>
</gene>
<evidence type="ECO:0000256" key="2">
    <source>
        <dbReference type="ARBA" id="ARBA00005025"/>
    </source>
</evidence>
<feature type="domain" description="Thiamine pyrophosphate enzyme central" evidence="14">
    <location>
        <begin position="192"/>
        <end position="326"/>
    </location>
</feature>
<comment type="catalytic activity">
    <reaction evidence="11 12">
        <text>2 pyruvate + H(+) = (2S)-2-acetolactate + CO2</text>
        <dbReference type="Rhea" id="RHEA:25249"/>
        <dbReference type="ChEBI" id="CHEBI:15361"/>
        <dbReference type="ChEBI" id="CHEBI:15378"/>
        <dbReference type="ChEBI" id="CHEBI:16526"/>
        <dbReference type="ChEBI" id="CHEBI:58476"/>
        <dbReference type="EC" id="2.2.1.6"/>
    </reaction>
</comment>
<dbReference type="InterPro" id="IPR029061">
    <property type="entry name" value="THDP-binding"/>
</dbReference>
<dbReference type="InterPro" id="IPR045229">
    <property type="entry name" value="TPP_enz"/>
</dbReference>
<feature type="domain" description="Thiamine pyrophosphate enzyme TPP-binding" evidence="15">
    <location>
        <begin position="379"/>
        <end position="527"/>
    </location>
</feature>
<keyword evidence="8 12" id="KW-0460">Magnesium</keyword>
<keyword evidence="10 12" id="KW-0100">Branched-chain amino acid biosynthesis</keyword>
<evidence type="ECO:0000259" key="15">
    <source>
        <dbReference type="Pfam" id="PF02775"/>
    </source>
</evidence>
<dbReference type="PANTHER" id="PTHR18968">
    <property type="entry name" value="THIAMINE PYROPHOSPHATE ENZYMES"/>
    <property type="match status" value="1"/>
</dbReference>
<dbReference type="Proteomes" id="UP001501510">
    <property type="component" value="Unassembled WGS sequence"/>
</dbReference>
<organism evidence="17 18">
    <name type="scientific">Clostridium oceanicum</name>
    <dbReference type="NCBI Taxonomy" id="1543"/>
    <lineage>
        <taxon>Bacteria</taxon>
        <taxon>Bacillati</taxon>
        <taxon>Bacillota</taxon>
        <taxon>Clostridia</taxon>
        <taxon>Eubacteriales</taxon>
        <taxon>Clostridiaceae</taxon>
        <taxon>Clostridium</taxon>
    </lineage>
</organism>
<feature type="domain" description="Thiamine pyrophosphate enzyme N-terminal TPP-binding" evidence="16">
    <location>
        <begin position="1"/>
        <end position="117"/>
    </location>
</feature>
<dbReference type="InterPro" id="IPR011766">
    <property type="entry name" value="TPP_enzyme_TPP-bd"/>
</dbReference>
<dbReference type="SUPFAM" id="SSF52518">
    <property type="entry name" value="Thiamin diphosphate-binding fold (THDP-binding)"/>
    <property type="match status" value="2"/>
</dbReference>
<evidence type="ECO:0000313" key="18">
    <source>
        <dbReference type="Proteomes" id="UP001501510"/>
    </source>
</evidence>
<evidence type="ECO:0000256" key="13">
    <source>
        <dbReference type="SAM" id="Coils"/>
    </source>
</evidence>
<comment type="pathway">
    <text evidence="1 12">Amino-acid biosynthesis; L-isoleucine biosynthesis; L-isoleucine from 2-oxobutanoate: step 1/4.</text>
</comment>
<keyword evidence="6 12" id="KW-0808">Transferase</keyword>
<evidence type="ECO:0000259" key="16">
    <source>
        <dbReference type="Pfam" id="PF02776"/>
    </source>
</evidence>
<dbReference type="NCBIfam" id="TIGR00118">
    <property type="entry name" value="acolac_lg"/>
    <property type="match status" value="1"/>
</dbReference>
<dbReference type="SUPFAM" id="SSF52467">
    <property type="entry name" value="DHS-like NAD/FAD-binding domain"/>
    <property type="match status" value="1"/>
</dbReference>
<evidence type="ECO:0000256" key="4">
    <source>
        <dbReference type="ARBA" id="ARBA00013145"/>
    </source>
</evidence>
<dbReference type="Pfam" id="PF00205">
    <property type="entry name" value="TPP_enzyme_M"/>
    <property type="match status" value="1"/>
</dbReference>
<evidence type="ECO:0000256" key="1">
    <source>
        <dbReference type="ARBA" id="ARBA00004974"/>
    </source>
</evidence>
<keyword evidence="5 12" id="KW-0028">Amino-acid biosynthesis</keyword>
<dbReference type="Gene3D" id="3.40.50.1220">
    <property type="entry name" value="TPP-binding domain"/>
    <property type="match status" value="1"/>
</dbReference>
<dbReference type="Pfam" id="PF02775">
    <property type="entry name" value="TPP_enzyme_C"/>
    <property type="match status" value="1"/>
</dbReference>
<dbReference type="InterPro" id="IPR012846">
    <property type="entry name" value="Acetolactate_synth_lsu"/>
</dbReference>
<evidence type="ECO:0000256" key="10">
    <source>
        <dbReference type="ARBA" id="ARBA00023304"/>
    </source>
</evidence>
<dbReference type="InterPro" id="IPR012000">
    <property type="entry name" value="Thiamin_PyroP_enz_cen_dom"/>
</dbReference>
<dbReference type="InterPro" id="IPR039368">
    <property type="entry name" value="AHAS_TPP"/>
</dbReference>
<evidence type="ECO:0000256" key="6">
    <source>
        <dbReference type="ARBA" id="ARBA00022679"/>
    </source>
</evidence>
<dbReference type="EMBL" id="BAAACG010000010">
    <property type="protein sequence ID" value="GAA0740957.1"/>
    <property type="molecule type" value="Genomic_DNA"/>
</dbReference>
<feature type="coiled-coil region" evidence="13">
    <location>
        <begin position="317"/>
        <end position="344"/>
    </location>
</feature>
<evidence type="ECO:0000256" key="11">
    <source>
        <dbReference type="ARBA" id="ARBA00048670"/>
    </source>
</evidence>
<dbReference type="InterPro" id="IPR012001">
    <property type="entry name" value="Thiamin_PyroP_enz_TPP-bd_dom"/>
</dbReference>
<name>A0ABN1JJ64_9CLOT</name>
<dbReference type="CDD" id="cd02015">
    <property type="entry name" value="TPP_AHAS"/>
    <property type="match status" value="1"/>
</dbReference>
<evidence type="ECO:0000313" key="17">
    <source>
        <dbReference type="EMBL" id="GAA0740957.1"/>
    </source>
</evidence>
<evidence type="ECO:0000256" key="3">
    <source>
        <dbReference type="ARBA" id="ARBA00007812"/>
    </source>
</evidence>
<reference evidence="17 18" key="1">
    <citation type="journal article" date="2019" name="Int. J. Syst. Evol. Microbiol.">
        <title>The Global Catalogue of Microorganisms (GCM) 10K type strain sequencing project: providing services to taxonomists for standard genome sequencing and annotation.</title>
        <authorList>
            <consortium name="The Broad Institute Genomics Platform"/>
            <consortium name="The Broad Institute Genome Sequencing Center for Infectious Disease"/>
            <person name="Wu L."/>
            <person name="Ma J."/>
        </authorList>
    </citation>
    <scope>NUCLEOTIDE SEQUENCE [LARGE SCALE GENOMIC DNA]</scope>
    <source>
        <strain evidence="17 18">JCM 1407</strain>
    </source>
</reference>
<comment type="cofactor">
    <cofactor evidence="12">
        <name>thiamine diphosphate</name>
        <dbReference type="ChEBI" id="CHEBI:58937"/>
    </cofactor>
    <text evidence="12">Binds 1 thiamine pyrophosphate per subunit.</text>
</comment>
<evidence type="ECO:0000259" key="14">
    <source>
        <dbReference type="Pfam" id="PF00205"/>
    </source>
</evidence>
<dbReference type="CDD" id="cd07035">
    <property type="entry name" value="TPP_PYR_POX_like"/>
    <property type="match status" value="1"/>
</dbReference>
<keyword evidence="18" id="KW-1185">Reference proteome</keyword>
<evidence type="ECO:0000256" key="7">
    <source>
        <dbReference type="ARBA" id="ARBA00022723"/>
    </source>
</evidence>
<dbReference type="Pfam" id="PF02776">
    <property type="entry name" value="TPP_enzyme_N"/>
    <property type="match status" value="1"/>
</dbReference>